<evidence type="ECO:0000256" key="7">
    <source>
        <dbReference type="ARBA" id="ARBA00023065"/>
    </source>
</evidence>
<evidence type="ECO:0000256" key="2">
    <source>
        <dbReference type="ARBA" id="ARBA00022475"/>
    </source>
</evidence>
<evidence type="ECO:0000256" key="8">
    <source>
        <dbReference type="ARBA" id="ARBA00023136"/>
    </source>
</evidence>
<dbReference type="RefSeq" id="WP_077404708.1">
    <property type="nucleotide sequence ID" value="NZ_CP019650.1"/>
</dbReference>
<dbReference type="GO" id="GO:0043190">
    <property type="term" value="C:ATP-binding cassette (ABC) transporter complex"/>
    <property type="evidence" value="ECO:0007669"/>
    <property type="project" value="InterPro"/>
</dbReference>
<keyword evidence="7" id="KW-0406">Ion transport</keyword>
<dbReference type="EMBL" id="CP019650">
    <property type="protein sequence ID" value="AQQ68101.1"/>
    <property type="molecule type" value="Genomic_DNA"/>
</dbReference>
<dbReference type="Proteomes" id="UP000188219">
    <property type="component" value="Chromosome"/>
</dbReference>
<gene>
    <name evidence="10" type="ORF">Mag101_10985</name>
</gene>
<evidence type="ECO:0000256" key="4">
    <source>
        <dbReference type="ARBA" id="ARBA00022741"/>
    </source>
</evidence>
<dbReference type="SMART" id="SM00382">
    <property type="entry name" value="AAA"/>
    <property type="match status" value="1"/>
</dbReference>
<dbReference type="GO" id="GO:0015697">
    <property type="term" value="P:quaternary ammonium group transport"/>
    <property type="evidence" value="ECO:0007669"/>
    <property type="project" value="UniProtKB-ARBA"/>
</dbReference>
<keyword evidence="3" id="KW-0410">Iron transport</keyword>
<dbReference type="FunFam" id="3.40.50.300:FF:000425">
    <property type="entry name" value="Probable ABC transporter, ATP-binding subunit"/>
    <property type="match status" value="1"/>
</dbReference>
<keyword evidence="4" id="KW-0547">Nucleotide-binding</keyword>
<dbReference type="Gene3D" id="3.40.50.300">
    <property type="entry name" value="P-loop containing nucleotide triphosphate hydrolases"/>
    <property type="match status" value="1"/>
</dbReference>
<dbReference type="OrthoDB" id="9802264at2"/>
<dbReference type="PANTHER" id="PTHR42781">
    <property type="entry name" value="SPERMIDINE/PUTRESCINE IMPORT ATP-BINDING PROTEIN POTA"/>
    <property type="match status" value="1"/>
</dbReference>
<dbReference type="InterPro" id="IPR050093">
    <property type="entry name" value="ABC_SmlMolc_Importer"/>
</dbReference>
<dbReference type="Pfam" id="PF08402">
    <property type="entry name" value="TOBE_2"/>
    <property type="match status" value="1"/>
</dbReference>
<dbReference type="PROSITE" id="PS50893">
    <property type="entry name" value="ABC_TRANSPORTER_2"/>
    <property type="match status" value="1"/>
</dbReference>
<dbReference type="GO" id="GO:0005524">
    <property type="term" value="F:ATP binding"/>
    <property type="evidence" value="ECO:0007669"/>
    <property type="project" value="UniProtKB-KW"/>
</dbReference>
<evidence type="ECO:0000256" key="6">
    <source>
        <dbReference type="ARBA" id="ARBA00023004"/>
    </source>
</evidence>
<dbReference type="AlphaFoldDB" id="A0A1Q2M5Z0"/>
<feature type="domain" description="ABC transporter" evidence="9">
    <location>
        <begin position="2"/>
        <end position="227"/>
    </location>
</feature>
<accession>A0A1Q2M5Z0</accession>
<keyword evidence="8" id="KW-0472">Membrane</keyword>
<dbReference type="eggNOG" id="COG3842">
    <property type="taxonomic scope" value="Bacteria"/>
</dbReference>
<dbReference type="Pfam" id="PF00005">
    <property type="entry name" value="ABC_tran"/>
    <property type="match status" value="1"/>
</dbReference>
<evidence type="ECO:0000256" key="1">
    <source>
        <dbReference type="ARBA" id="ARBA00022448"/>
    </source>
</evidence>
<dbReference type="InterPro" id="IPR003439">
    <property type="entry name" value="ABC_transporter-like_ATP-bd"/>
</dbReference>
<dbReference type="InterPro" id="IPR008995">
    <property type="entry name" value="Mo/tungstate-bd_C_term_dom"/>
</dbReference>
<dbReference type="InterPro" id="IPR015853">
    <property type="entry name" value="ABC_transpr_FbpC"/>
</dbReference>
<dbReference type="InterPro" id="IPR017871">
    <property type="entry name" value="ABC_transporter-like_CS"/>
</dbReference>
<dbReference type="InterPro" id="IPR027417">
    <property type="entry name" value="P-loop_NTPase"/>
</dbReference>
<keyword evidence="5 10" id="KW-0067">ATP-binding</keyword>
<dbReference type="PANTHER" id="PTHR42781:SF4">
    <property type="entry name" value="SPERMIDINE_PUTRESCINE IMPORT ATP-BINDING PROTEIN POTA"/>
    <property type="match status" value="1"/>
</dbReference>
<keyword evidence="6" id="KW-0408">Iron</keyword>
<evidence type="ECO:0000256" key="5">
    <source>
        <dbReference type="ARBA" id="ARBA00022840"/>
    </source>
</evidence>
<dbReference type="CDD" id="cd03259">
    <property type="entry name" value="ABC_Carb_Solutes_like"/>
    <property type="match status" value="1"/>
</dbReference>
<keyword evidence="11" id="KW-1185">Reference proteome</keyword>
<dbReference type="InterPro" id="IPR003593">
    <property type="entry name" value="AAA+_ATPase"/>
</dbReference>
<evidence type="ECO:0000313" key="10">
    <source>
        <dbReference type="EMBL" id="AQQ68101.1"/>
    </source>
</evidence>
<dbReference type="SUPFAM" id="SSF50331">
    <property type="entry name" value="MOP-like"/>
    <property type="match status" value="1"/>
</dbReference>
<dbReference type="InterPro" id="IPR013611">
    <property type="entry name" value="Transp-assoc_OB_typ2"/>
</dbReference>
<dbReference type="SUPFAM" id="SSF52540">
    <property type="entry name" value="P-loop containing nucleoside triphosphate hydrolases"/>
    <property type="match status" value="1"/>
</dbReference>
<proteinExistence type="predicted"/>
<evidence type="ECO:0000256" key="3">
    <source>
        <dbReference type="ARBA" id="ARBA00022496"/>
    </source>
</evidence>
<keyword evidence="2" id="KW-1003">Cell membrane</keyword>
<evidence type="ECO:0000313" key="11">
    <source>
        <dbReference type="Proteomes" id="UP000188219"/>
    </source>
</evidence>
<dbReference type="STRING" id="260552.Mag101_10985"/>
<keyword evidence="1" id="KW-0813">Transport</keyword>
<evidence type="ECO:0000259" key="9">
    <source>
        <dbReference type="PROSITE" id="PS50893"/>
    </source>
</evidence>
<organism evidence="10 11">
    <name type="scientific">Microbulbifer agarilyticus</name>
    <dbReference type="NCBI Taxonomy" id="260552"/>
    <lineage>
        <taxon>Bacteria</taxon>
        <taxon>Pseudomonadati</taxon>
        <taxon>Pseudomonadota</taxon>
        <taxon>Gammaproteobacteria</taxon>
        <taxon>Cellvibrionales</taxon>
        <taxon>Microbulbiferaceae</taxon>
        <taxon>Microbulbifer</taxon>
    </lineage>
</organism>
<dbReference type="PROSITE" id="PS00211">
    <property type="entry name" value="ABC_TRANSPORTER_1"/>
    <property type="match status" value="1"/>
</dbReference>
<name>A0A1Q2M5Z0_9GAMM</name>
<dbReference type="KEGG" id="maga:Mag101_10985"/>
<dbReference type="GO" id="GO:0016887">
    <property type="term" value="F:ATP hydrolysis activity"/>
    <property type="evidence" value="ECO:0007669"/>
    <property type="project" value="InterPro"/>
</dbReference>
<sequence>MLNVRNLSVDYGSTRVVDNLNLALGKDEVLMLVGPTGCGKTTILQALAGLIPVTEGEISLGNWSSTPKRPVPPEKRNVGMVFQDFALFPHLTVQENVCFRLKDTSLADHWLKLLGLEAFRQAKPASLSGGQKQRVALARTIAHQPAFILLDEPLSNLDAALKDSLRWEIREALKAAGIPAIWVTHDQEEALSIGDRVGILNGGKLEQLDSPEKCFAEPASRFVARFLGEASFLPGVLDGRQVTTELGPAPGIPIDDARGAVDLLLRPDDLSLVPSEIGNGVVDWVRYEGCSRLYAVQVGDGVQLKVRTSHEVQAEPGARVQMGITTTHPLAAFSR</sequence>
<dbReference type="GO" id="GO:0015408">
    <property type="term" value="F:ABC-type ferric iron transporter activity"/>
    <property type="evidence" value="ECO:0007669"/>
    <property type="project" value="InterPro"/>
</dbReference>
<protein>
    <submittedName>
        <fullName evidence="10">ABC transporter ATP-binding protein</fullName>
    </submittedName>
</protein>
<reference evidence="10" key="1">
    <citation type="submission" date="2017-02" db="EMBL/GenBank/DDBJ databases">
        <title>Genome of Microbulbifer agarilyticus GP101.</title>
        <authorList>
            <person name="Jung J."/>
            <person name="Bae S.S."/>
            <person name="Baek K."/>
        </authorList>
    </citation>
    <scope>NUCLEOTIDE SEQUENCE [LARGE SCALE GENOMIC DNA]</scope>
    <source>
        <strain evidence="10">GP101</strain>
    </source>
</reference>